<dbReference type="GO" id="GO:0003677">
    <property type="term" value="F:DNA binding"/>
    <property type="evidence" value="ECO:0007669"/>
    <property type="project" value="UniProtKB-KW"/>
</dbReference>
<organism evidence="6 7">
    <name type="scientific">Actinobacillus pleuropneumoniae</name>
    <name type="common">Haemophilus pleuropneumoniae</name>
    <dbReference type="NCBI Taxonomy" id="715"/>
    <lineage>
        <taxon>Bacteria</taxon>
        <taxon>Pseudomonadati</taxon>
        <taxon>Pseudomonadota</taxon>
        <taxon>Gammaproteobacteria</taxon>
        <taxon>Pasteurellales</taxon>
        <taxon>Pasteurellaceae</taxon>
        <taxon>Actinobacillus</taxon>
    </lineage>
</organism>
<keyword evidence="2" id="KW-0235">DNA replication</keyword>
<dbReference type="GO" id="GO:0003678">
    <property type="term" value="F:DNA helicase activity"/>
    <property type="evidence" value="ECO:0007669"/>
    <property type="project" value="UniProtKB-EC"/>
</dbReference>
<evidence type="ECO:0000259" key="4">
    <source>
        <dbReference type="Pfam" id="PF00772"/>
    </source>
</evidence>
<dbReference type="AlphaFoldDB" id="A0A380VTP1"/>
<keyword evidence="6" id="KW-0067">ATP-binding</keyword>
<sequence>MMNVQNKLYSTDAECAVLGGLLLNNDSFDDVVAIIKPSDFYLTAHQYIFKGISALIEAGKPADILTVEQYFKEQGILQELGGMSYLAEIAKNTPYVANISTYADKG</sequence>
<name>A0A380VTP1_ACTPL</name>
<dbReference type="SUPFAM" id="SSF48024">
    <property type="entry name" value="N-terminal domain of DnaB helicase"/>
    <property type="match status" value="1"/>
</dbReference>
<dbReference type="PANTHER" id="PTHR30153:SF2">
    <property type="entry name" value="REPLICATIVE DNA HELICASE"/>
    <property type="match status" value="1"/>
</dbReference>
<dbReference type="InterPro" id="IPR016136">
    <property type="entry name" value="DNA_helicase_N/primase_C"/>
</dbReference>
<reference evidence="6 7" key="1">
    <citation type="submission" date="2018-12" db="EMBL/GenBank/DDBJ databases">
        <authorList>
            <consortium name="Pathogen Informatics"/>
        </authorList>
    </citation>
    <scope>NUCLEOTIDE SEQUENCE [LARGE SCALE GENOMIC DNA]</scope>
    <source>
        <strain evidence="6 7">NCTC10976</strain>
    </source>
</reference>
<evidence type="ECO:0000256" key="1">
    <source>
        <dbReference type="ARBA" id="ARBA00022515"/>
    </source>
</evidence>
<dbReference type="GO" id="GO:0006269">
    <property type="term" value="P:DNA replication, synthesis of primer"/>
    <property type="evidence" value="ECO:0007669"/>
    <property type="project" value="UniProtKB-KW"/>
</dbReference>
<keyword evidence="6" id="KW-0547">Nucleotide-binding</keyword>
<dbReference type="PANTHER" id="PTHR30153">
    <property type="entry name" value="REPLICATIVE DNA HELICASE DNAB"/>
    <property type="match status" value="1"/>
</dbReference>
<keyword evidence="6" id="KW-0378">Hydrolase</keyword>
<dbReference type="EC" id="3.6.4.12" evidence="6"/>
<keyword evidence="1" id="KW-0639">Primosome</keyword>
<keyword evidence="3" id="KW-0238">DNA-binding</keyword>
<dbReference type="EMBL" id="JAPQFC010000001">
    <property type="protein sequence ID" value="MCY6524421.1"/>
    <property type="molecule type" value="Genomic_DNA"/>
</dbReference>
<feature type="domain" description="DNA helicase DnaB-like N-terminal" evidence="4">
    <location>
        <begin position="8"/>
        <end position="104"/>
    </location>
</feature>
<dbReference type="GO" id="GO:0005524">
    <property type="term" value="F:ATP binding"/>
    <property type="evidence" value="ECO:0007669"/>
    <property type="project" value="InterPro"/>
</dbReference>
<dbReference type="GO" id="GO:0016787">
    <property type="term" value="F:hydrolase activity"/>
    <property type="evidence" value="ECO:0007669"/>
    <property type="project" value="UniProtKB-KW"/>
</dbReference>
<dbReference type="GO" id="GO:0005829">
    <property type="term" value="C:cytosol"/>
    <property type="evidence" value="ECO:0007669"/>
    <property type="project" value="TreeGrafter"/>
</dbReference>
<protein>
    <submittedName>
        <fullName evidence="5 6">DNA helicase</fullName>
        <ecNumber evidence="6">3.6.4.12</ecNumber>
    </submittedName>
</protein>
<evidence type="ECO:0000256" key="3">
    <source>
        <dbReference type="ARBA" id="ARBA00023125"/>
    </source>
</evidence>
<evidence type="ECO:0000256" key="2">
    <source>
        <dbReference type="ARBA" id="ARBA00022705"/>
    </source>
</evidence>
<proteinExistence type="predicted"/>
<dbReference type="InterPro" id="IPR007693">
    <property type="entry name" value="DNA_helicase_DnaB-like_N"/>
</dbReference>
<dbReference type="EMBL" id="LR134515">
    <property type="protein sequence ID" value="VEJ17764.1"/>
    <property type="molecule type" value="Genomic_DNA"/>
</dbReference>
<dbReference type="Proteomes" id="UP000275510">
    <property type="component" value="Chromosome"/>
</dbReference>
<dbReference type="InterPro" id="IPR036185">
    <property type="entry name" value="DNA_heli_DnaB-like_N_sf"/>
</dbReference>
<dbReference type="Pfam" id="PF00772">
    <property type="entry name" value="DnaB"/>
    <property type="match status" value="1"/>
</dbReference>
<reference evidence="5" key="3">
    <citation type="submission" date="2022-12" db="EMBL/GenBank/DDBJ databases">
        <authorList>
            <person name="Kardos G."/>
            <person name="Sarkozi R."/>
            <person name="Laczko L."/>
            <person name="Marton S."/>
            <person name="Makrai L."/>
            <person name="Banyai K."/>
            <person name="Fodor L."/>
        </authorList>
    </citation>
    <scope>NUCLEOTIDE SEQUENCE</scope>
    <source>
        <strain evidence="5">84/14</strain>
    </source>
</reference>
<accession>A0A380VTP1</accession>
<dbReference type="Gene3D" id="1.10.860.10">
    <property type="entry name" value="DNAb Helicase, Chain A"/>
    <property type="match status" value="1"/>
</dbReference>
<gene>
    <name evidence="6" type="primary">dnaB2_2</name>
    <name evidence="6" type="ORF">NCTC10976_01920</name>
    <name evidence="5" type="ORF">OYG11_09410</name>
</gene>
<reference evidence="5" key="2">
    <citation type="journal article" date="2021" name="Vet Sci">
        <title>O-Serogroups and Pathovirotypes of Escherichia coli Isolated from Post-Weaning Piglets Showing Diarrhoea and/or Oedema in South Korea.</title>
        <authorList>
            <person name="Byun J.W."/>
            <person name="Moon B.Y."/>
            <person name="Do K.H."/>
            <person name="Lee K."/>
            <person name="Lee H.Y."/>
            <person name="Kim W.I."/>
            <person name="So B."/>
            <person name="Lee W.K."/>
        </authorList>
    </citation>
    <scope>NUCLEOTIDE SEQUENCE</scope>
    <source>
        <strain evidence="5">84/14</strain>
    </source>
</reference>
<dbReference type="GO" id="GO:1990077">
    <property type="term" value="C:primosome complex"/>
    <property type="evidence" value="ECO:0007669"/>
    <property type="project" value="UniProtKB-KW"/>
</dbReference>
<evidence type="ECO:0000313" key="6">
    <source>
        <dbReference type="EMBL" id="VEJ17764.1"/>
    </source>
</evidence>
<dbReference type="Proteomes" id="UP001077788">
    <property type="component" value="Unassembled WGS sequence"/>
</dbReference>
<dbReference type="RefSeq" id="WP_005619377.1">
    <property type="nucleotide sequence ID" value="NZ_CBDBSV010000195.1"/>
</dbReference>
<keyword evidence="6" id="KW-0347">Helicase</keyword>
<evidence type="ECO:0000313" key="7">
    <source>
        <dbReference type="Proteomes" id="UP000275510"/>
    </source>
</evidence>
<evidence type="ECO:0000313" key="5">
    <source>
        <dbReference type="EMBL" id="MCY6524421.1"/>
    </source>
</evidence>